<dbReference type="GO" id="GO:0006396">
    <property type="term" value="P:RNA processing"/>
    <property type="evidence" value="ECO:0007669"/>
    <property type="project" value="TreeGrafter"/>
</dbReference>
<name>A0A5N6TRW8_ASPAV</name>
<keyword evidence="2 3" id="KW-0040">ANK repeat</keyword>
<dbReference type="InterPro" id="IPR036770">
    <property type="entry name" value="Ankyrin_rpt-contain_sf"/>
</dbReference>
<accession>A0A5N6TRW8</accession>
<feature type="transmembrane region" description="Helical" evidence="4">
    <location>
        <begin position="75"/>
        <end position="92"/>
    </location>
</feature>
<dbReference type="EMBL" id="ML742142">
    <property type="protein sequence ID" value="KAE8148899.1"/>
    <property type="molecule type" value="Genomic_DNA"/>
</dbReference>
<feature type="repeat" description="ANK" evidence="3">
    <location>
        <begin position="574"/>
        <end position="595"/>
    </location>
</feature>
<dbReference type="SMART" id="SM00248">
    <property type="entry name" value="ANK"/>
    <property type="match status" value="11"/>
</dbReference>
<keyword evidence="4" id="KW-1133">Transmembrane helix</keyword>
<dbReference type="GO" id="GO:0004540">
    <property type="term" value="F:RNA nuclease activity"/>
    <property type="evidence" value="ECO:0007669"/>
    <property type="project" value="TreeGrafter"/>
</dbReference>
<feature type="transmembrane region" description="Helical" evidence="4">
    <location>
        <begin position="12"/>
        <end position="31"/>
    </location>
</feature>
<evidence type="ECO:0000256" key="4">
    <source>
        <dbReference type="SAM" id="Phobius"/>
    </source>
</evidence>
<feature type="transmembrane region" description="Helical" evidence="4">
    <location>
        <begin position="250"/>
        <end position="271"/>
    </location>
</feature>
<feature type="transmembrane region" description="Helical" evidence="4">
    <location>
        <begin position="112"/>
        <end position="131"/>
    </location>
</feature>
<dbReference type="PROSITE" id="PS50297">
    <property type="entry name" value="ANK_REP_REGION"/>
    <property type="match status" value="3"/>
</dbReference>
<evidence type="ECO:0000256" key="1">
    <source>
        <dbReference type="ARBA" id="ARBA00022737"/>
    </source>
</evidence>
<feature type="repeat" description="ANK" evidence="3">
    <location>
        <begin position="641"/>
        <end position="673"/>
    </location>
</feature>
<dbReference type="Pfam" id="PF12796">
    <property type="entry name" value="Ank_2"/>
    <property type="match status" value="4"/>
</dbReference>
<evidence type="ECO:0000256" key="3">
    <source>
        <dbReference type="PROSITE-ProRule" id="PRU00023"/>
    </source>
</evidence>
<dbReference type="OrthoDB" id="341259at2759"/>
<reference evidence="5 6" key="1">
    <citation type="submission" date="2019-04" db="EMBL/GenBank/DDBJ databases">
        <title>Friends and foes A comparative genomics study of 23 Aspergillus species from section Flavi.</title>
        <authorList>
            <consortium name="DOE Joint Genome Institute"/>
            <person name="Kjaerbolling I."/>
            <person name="Vesth T."/>
            <person name="Frisvad J.C."/>
            <person name="Nybo J.L."/>
            <person name="Theobald S."/>
            <person name="Kildgaard S."/>
            <person name="Isbrandt T."/>
            <person name="Kuo A."/>
            <person name="Sato A."/>
            <person name="Lyhne E.K."/>
            <person name="Kogle M.E."/>
            <person name="Wiebenga A."/>
            <person name="Kun R.S."/>
            <person name="Lubbers R.J."/>
            <person name="Makela M.R."/>
            <person name="Barry K."/>
            <person name="Chovatia M."/>
            <person name="Clum A."/>
            <person name="Daum C."/>
            <person name="Haridas S."/>
            <person name="He G."/>
            <person name="LaButti K."/>
            <person name="Lipzen A."/>
            <person name="Mondo S."/>
            <person name="Riley R."/>
            <person name="Salamov A."/>
            <person name="Simmons B.A."/>
            <person name="Magnuson J.K."/>
            <person name="Henrissat B."/>
            <person name="Mortensen U.H."/>
            <person name="Larsen T.O."/>
            <person name="Devries R.P."/>
            <person name="Grigoriev I.V."/>
            <person name="Machida M."/>
            <person name="Baker S.E."/>
            <person name="Andersen M.R."/>
        </authorList>
    </citation>
    <scope>NUCLEOTIDE SEQUENCE [LARGE SCALE GENOMIC DNA]</scope>
    <source>
        <strain evidence="5 6">IBT 18842</strain>
    </source>
</reference>
<dbReference type="PANTHER" id="PTHR24141:SF1">
    <property type="entry name" value="2-5A-DEPENDENT RIBONUCLEASE"/>
    <property type="match status" value="1"/>
</dbReference>
<proteinExistence type="predicted"/>
<dbReference type="PANTHER" id="PTHR24141">
    <property type="entry name" value="2-5A-DEPENDENT RIBONUCLEASE"/>
    <property type="match status" value="1"/>
</dbReference>
<feature type="repeat" description="ANK" evidence="3">
    <location>
        <begin position="437"/>
        <end position="459"/>
    </location>
</feature>
<keyword evidence="6" id="KW-1185">Reference proteome</keyword>
<feature type="repeat" description="ANK" evidence="3">
    <location>
        <begin position="608"/>
        <end position="640"/>
    </location>
</feature>
<protein>
    <submittedName>
        <fullName evidence="5">Ankyrin repeat-containing domain protein</fullName>
    </submittedName>
</protein>
<feature type="transmembrane region" description="Helical" evidence="4">
    <location>
        <begin position="51"/>
        <end position="69"/>
    </location>
</feature>
<evidence type="ECO:0000313" key="6">
    <source>
        <dbReference type="Proteomes" id="UP000325780"/>
    </source>
</evidence>
<dbReference type="Proteomes" id="UP000325780">
    <property type="component" value="Unassembled WGS sequence"/>
</dbReference>
<evidence type="ECO:0000256" key="2">
    <source>
        <dbReference type="ARBA" id="ARBA00023043"/>
    </source>
</evidence>
<evidence type="ECO:0000313" key="5">
    <source>
        <dbReference type="EMBL" id="KAE8148899.1"/>
    </source>
</evidence>
<dbReference type="PROSITE" id="PS50088">
    <property type="entry name" value="ANK_REPEAT"/>
    <property type="match status" value="4"/>
</dbReference>
<dbReference type="InterPro" id="IPR002110">
    <property type="entry name" value="Ankyrin_rpt"/>
</dbReference>
<dbReference type="AlphaFoldDB" id="A0A5N6TRW8"/>
<gene>
    <name evidence="5" type="ORF">BDV25DRAFT_141330</name>
</gene>
<keyword evidence="1" id="KW-0677">Repeat</keyword>
<dbReference type="Gene3D" id="1.25.40.20">
    <property type="entry name" value="Ankyrin repeat-containing domain"/>
    <property type="match status" value="3"/>
</dbReference>
<keyword evidence="4" id="KW-0812">Transmembrane</keyword>
<sequence length="775" mass="85610">MDSCQTAGNGDLYGLGVRIGLYLQCAAGFLLRNFNGSWKTISTVRVTNNAICYSVILTLIIQYAQGAALSTDFLLVYYLTIALFYSESYKLLEKRDASHKNDRYILRPDMPLILQNLLFALASFLGGWFWISGVNRAQPPTCTAKAACLGVFDLESLTWRRFAATVSIVAGLIFLIYFVVHMVAILAGRDQGPVTRTVTKLGVSMARTFMMGSGAWDTRHYPYRYKLQVSGKRSPISLVPQIFYRMFPDLTFTAGVQWTVINLLGPAIAIVSVERMLVANHIDTDGISESSGQIMALLTGIGSMCMALTDLMKGAWDKRPDVAEDLLSSYAYCSPAPLGHARTKSAAIQFIHTQSERDPAFLEDLIQIPGEGHSTLMTDSVRAPNRNITILSHHDPEAEKPSKKIKQRFLAAAKAGRVGDVQTLLKQGVDPNSTDEYGRAPLHWASANGNKALTEVLLKTDQIDVDCKDDFERTPLWWAVANGHGEIVQMLLGTDGPDINCRDLKCGRSPLSCAAWKGDESLVGMLLAQNEIDPDCYNMYGRTPLSEAAGNGHATATQLLLNDRRVDPNYPDRDGRTPLSWAAMNGYEPVVRMLLALDKVARNHQDQFRHTPLSLAAKGGYEGIVRLLLESEVSRNPEDPYSRTPLCWAAMNGHVSVAKLLLARGANPQSADRYSRTPLCWAALRGHHAVVDLLLGSSKDQLSLRDIHNRVPLAWATQNGHADVVELLDFEGHDRMRDCEGQTPLSIAICNGDARISYMLLGPYKDQPMRPDFYI</sequence>
<dbReference type="SUPFAM" id="SSF48403">
    <property type="entry name" value="Ankyrin repeat"/>
    <property type="match status" value="1"/>
</dbReference>
<feature type="transmembrane region" description="Helical" evidence="4">
    <location>
        <begin position="162"/>
        <end position="187"/>
    </location>
</feature>
<dbReference type="GO" id="GO:0003723">
    <property type="term" value="F:RNA binding"/>
    <property type="evidence" value="ECO:0007669"/>
    <property type="project" value="TreeGrafter"/>
</dbReference>
<organism evidence="5 6">
    <name type="scientific">Aspergillus avenaceus</name>
    <dbReference type="NCBI Taxonomy" id="36643"/>
    <lineage>
        <taxon>Eukaryota</taxon>
        <taxon>Fungi</taxon>
        <taxon>Dikarya</taxon>
        <taxon>Ascomycota</taxon>
        <taxon>Pezizomycotina</taxon>
        <taxon>Eurotiomycetes</taxon>
        <taxon>Eurotiomycetidae</taxon>
        <taxon>Eurotiales</taxon>
        <taxon>Aspergillaceae</taxon>
        <taxon>Aspergillus</taxon>
        <taxon>Aspergillus subgen. Circumdati</taxon>
    </lineage>
</organism>
<keyword evidence="4" id="KW-0472">Membrane</keyword>